<protein>
    <submittedName>
        <fullName evidence="5">Flavin reductase family protein</fullName>
    </submittedName>
</protein>
<feature type="domain" description="Flavin reductase like" evidence="4">
    <location>
        <begin position="13"/>
        <end position="165"/>
    </location>
</feature>
<organism evidence="5 6">
    <name type="scientific">Legionella maioricensis</name>
    <dbReference type="NCBI Taxonomy" id="2896528"/>
    <lineage>
        <taxon>Bacteria</taxon>
        <taxon>Pseudomonadati</taxon>
        <taxon>Pseudomonadota</taxon>
        <taxon>Gammaproteobacteria</taxon>
        <taxon>Legionellales</taxon>
        <taxon>Legionellaceae</taxon>
        <taxon>Legionella</taxon>
    </lineage>
</organism>
<evidence type="ECO:0000259" key="4">
    <source>
        <dbReference type="SMART" id="SM00903"/>
    </source>
</evidence>
<evidence type="ECO:0000313" key="6">
    <source>
        <dbReference type="Proteomes" id="UP001139721"/>
    </source>
</evidence>
<dbReference type="GO" id="GO:0010181">
    <property type="term" value="F:FMN binding"/>
    <property type="evidence" value="ECO:0007669"/>
    <property type="project" value="InterPro"/>
</dbReference>
<dbReference type="InterPro" id="IPR052174">
    <property type="entry name" value="Flavoredoxin"/>
</dbReference>
<dbReference type="PANTHER" id="PTHR43567:SF1">
    <property type="entry name" value="FLAVOREDOXIN"/>
    <property type="match status" value="1"/>
</dbReference>
<comment type="similarity">
    <text evidence="3">Belongs to the flavoredoxin family.</text>
</comment>
<comment type="cofactor">
    <cofactor evidence="1">
        <name>FMN</name>
        <dbReference type="ChEBI" id="CHEBI:58210"/>
    </cofactor>
</comment>
<gene>
    <name evidence="5" type="ORF">LOX96_12725</name>
</gene>
<dbReference type="RefSeq" id="WP_250422653.1">
    <property type="nucleotide sequence ID" value="NZ_JAJKBJ010000016.1"/>
</dbReference>
<keyword evidence="6" id="KW-1185">Reference proteome</keyword>
<keyword evidence="2" id="KW-0285">Flavoprotein</keyword>
<dbReference type="GO" id="GO:0016646">
    <property type="term" value="F:oxidoreductase activity, acting on the CH-NH group of donors, NAD or NADP as acceptor"/>
    <property type="evidence" value="ECO:0007669"/>
    <property type="project" value="UniProtKB-ARBA"/>
</dbReference>
<name>A0A9X2D2D7_9GAMM</name>
<evidence type="ECO:0000313" key="5">
    <source>
        <dbReference type="EMBL" id="MCL9684963.1"/>
    </source>
</evidence>
<dbReference type="Pfam" id="PF01613">
    <property type="entry name" value="Flavin_Reduct"/>
    <property type="match status" value="1"/>
</dbReference>
<reference evidence="5" key="1">
    <citation type="submission" date="2021-11" db="EMBL/GenBank/DDBJ databases">
        <title>Legionella maioricencis sp. nov., a new species isolated from hot water samples in Mallorca.</title>
        <authorList>
            <person name="Crespi S."/>
            <person name="Drasar V."/>
            <person name="Salva-Serra F."/>
            <person name="Jaen-Luchoro D."/>
            <person name="Pineiro-Iglesias B."/>
            <person name="Aliaga F."/>
            <person name="Fernandez-Juarez V."/>
            <person name="Coll G."/>
            <person name="Moore E.R.B."/>
            <person name="Bennasar-Figueras A."/>
        </authorList>
    </citation>
    <scope>NUCLEOTIDE SEQUENCE</scope>
    <source>
        <strain evidence="5">HCPI-6</strain>
    </source>
</reference>
<dbReference type="SUPFAM" id="SSF50475">
    <property type="entry name" value="FMN-binding split barrel"/>
    <property type="match status" value="1"/>
</dbReference>
<dbReference type="AlphaFoldDB" id="A0A9X2D2D7"/>
<dbReference type="EMBL" id="JAJKBJ010000016">
    <property type="protein sequence ID" value="MCL9684963.1"/>
    <property type="molecule type" value="Genomic_DNA"/>
</dbReference>
<dbReference type="InterPro" id="IPR002563">
    <property type="entry name" value="Flavin_Rdtase-like_dom"/>
</dbReference>
<comment type="caution">
    <text evidence="5">The sequence shown here is derived from an EMBL/GenBank/DDBJ whole genome shotgun (WGS) entry which is preliminary data.</text>
</comment>
<sequence>MKKTPYPLSEVYRLLESGPVVLLTTVFADKTNIMTLSWHTMMEFEPPIVGCIVSENDYSFNFLKTTKECVVNIPTLNLAEKVVGCGNTSGRTIDKFTAFQLTPAAASMVAAPLIEECYANLECKVIDMKMVSQYNFFILEVVNAWIDPAEKQPQTLHHLGNGVFMVAGKIIQLPSKMK</sequence>
<dbReference type="SMART" id="SM00903">
    <property type="entry name" value="Flavin_Reduct"/>
    <property type="match status" value="1"/>
</dbReference>
<evidence type="ECO:0000256" key="3">
    <source>
        <dbReference type="ARBA" id="ARBA00038054"/>
    </source>
</evidence>
<proteinExistence type="inferred from homology"/>
<dbReference type="PANTHER" id="PTHR43567">
    <property type="entry name" value="FLAVOREDOXIN-RELATED-RELATED"/>
    <property type="match status" value="1"/>
</dbReference>
<dbReference type="Gene3D" id="2.30.110.10">
    <property type="entry name" value="Electron Transport, Fmn-binding Protein, Chain A"/>
    <property type="match status" value="1"/>
</dbReference>
<dbReference type="Proteomes" id="UP001139721">
    <property type="component" value="Unassembled WGS sequence"/>
</dbReference>
<accession>A0A9X2D2D7</accession>
<dbReference type="InterPro" id="IPR012349">
    <property type="entry name" value="Split_barrel_FMN-bd"/>
</dbReference>
<evidence type="ECO:0000256" key="2">
    <source>
        <dbReference type="ARBA" id="ARBA00022630"/>
    </source>
</evidence>
<evidence type="ECO:0000256" key="1">
    <source>
        <dbReference type="ARBA" id="ARBA00001917"/>
    </source>
</evidence>